<dbReference type="GO" id="GO:0042277">
    <property type="term" value="F:peptide binding"/>
    <property type="evidence" value="ECO:0007669"/>
    <property type="project" value="TreeGrafter"/>
</dbReference>
<dbReference type="GO" id="GO:0006508">
    <property type="term" value="P:proteolysis"/>
    <property type="evidence" value="ECO:0007669"/>
    <property type="project" value="UniProtKB-KW"/>
</dbReference>
<comment type="cofactor">
    <cofactor evidence="2">
        <name>Zn(2+)</name>
        <dbReference type="ChEBI" id="CHEBI:29105"/>
    </cofactor>
</comment>
<dbReference type="NCBIfam" id="TIGR04183">
    <property type="entry name" value="Por_Secre_tail"/>
    <property type="match status" value="1"/>
</dbReference>
<evidence type="ECO:0000259" key="13">
    <source>
        <dbReference type="Pfam" id="PF17900"/>
    </source>
</evidence>
<feature type="domain" description="Secretion system C-terminal sorting" evidence="14">
    <location>
        <begin position="578"/>
        <end position="653"/>
    </location>
</feature>
<comment type="caution">
    <text evidence="15">The sequence shown here is derived from an EMBL/GenBank/DDBJ whole genome shotgun (WGS) entry which is preliminary data.</text>
</comment>
<evidence type="ECO:0000313" key="15">
    <source>
        <dbReference type="EMBL" id="MBK9717318.1"/>
    </source>
</evidence>
<dbReference type="Pfam" id="PF17900">
    <property type="entry name" value="Peptidase_M1_N"/>
    <property type="match status" value="1"/>
</dbReference>
<dbReference type="InterPro" id="IPR042097">
    <property type="entry name" value="Aminopeptidase_N-like_N_sf"/>
</dbReference>
<dbReference type="Proteomes" id="UP000808349">
    <property type="component" value="Unassembled WGS sequence"/>
</dbReference>
<dbReference type="InterPro" id="IPR026444">
    <property type="entry name" value="Secre_tail"/>
</dbReference>
<evidence type="ECO:0000256" key="8">
    <source>
        <dbReference type="ARBA" id="ARBA00022723"/>
    </source>
</evidence>
<dbReference type="InterPro" id="IPR045357">
    <property type="entry name" value="Aminopeptidase_N-like_N"/>
</dbReference>
<evidence type="ECO:0000256" key="7">
    <source>
        <dbReference type="ARBA" id="ARBA00022670"/>
    </source>
</evidence>
<evidence type="ECO:0000256" key="10">
    <source>
        <dbReference type="ARBA" id="ARBA00022833"/>
    </source>
</evidence>
<dbReference type="InterPro" id="IPR001930">
    <property type="entry name" value="Peptidase_M1"/>
</dbReference>
<comment type="catalytic activity">
    <reaction evidence="1">
        <text>Release of an N-terminal amino acid, Xaa-|-Yaa- from a peptide, amide or arylamide. Xaa is preferably Ala, but may be most amino acids including Pro (slow action). When a terminal hydrophobic residue is followed by a prolyl residue, the two may be released as an intact Xaa-Pro dipeptide.</text>
        <dbReference type="EC" id="3.4.11.2"/>
    </reaction>
</comment>
<dbReference type="GO" id="GO:0005615">
    <property type="term" value="C:extracellular space"/>
    <property type="evidence" value="ECO:0007669"/>
    <property type="project" value="TreeGrafter"/>
</dbReference>
<sequence length="654" mass="73670">MISLKHLVSLVLIIIGLSNIYAQNPNALESIIHAEQANYTRNHNTVDQSLMSTANNKSDIKYTRMHWEVDPAVSYIKGEVMTIFQPIENVQNLDFDFSEALTMDSVTYHGALLKFTITGDQIQVHFPTTLLNGSTDSLTFYYQGKPTSTGFGSFIVDEHAGTPVLWTLSEPYGAREWWPCKQSLNDKIDSIDVYITNPVAYKAASNGLLINESIANGKITAHWKHRYPIAAYLICMAVTNYEVFTELAPFGNQTTTILNYVYPENLEDDKAGVAQNVTHMQLYDQLFGMYPFQNEKYGHAQFGWGGGMEHQTMTFVTSYGYELLAHELAHHWFGDKVTCGSWQDIWLNEGFATYLSGLCYQYLLPEYWLPFKQQRIATITSQPGGSVFVTDTSSVNRIFSGRLTYAKGAMILHQLRWICGDSIFFKGIRNYINDPAIAYSYAKTSDLKRHLEAVSGKNLTGYFADWFTGQGYPSYQVSWSQDITQNIHVKLNQTQSHGSVDFFEMPVPLKINGPNRQSITIVLDNTFNGQNFSQQINFPIASVEFDPELWLITKDNTISFVVGVDPLNSDGYSLNIEPNPIQNGILQTIIESPTEQIIQSTIESIDGKIMMNKLVSLESGKTSKQFDVTGFPCGTYSLQLKTKQGSLTKKFVIQ</sequence>
<dbReference type="GO" id="GO:0070006">
    <property type="term" value="F:metalloaminopeptidase activity"/>
    <property type="evidence" value="ECO:0007669"/>
    <property type="project" value="TreeGrafter"/>
</dbReference>
<dbReference type="Gene3D" id="1.10.390.10">
    <property type="entry name" value="Neutral Protease Domain 2"/>
    <property type="match status" value="1"/>
</dbReference>
<dbReference type="GO" id="GO:0043171">
    <property type="term" value="P:peptide catabolic process"/>
    <property type="evidence" value="ECO:0007669"/>
    <property type="project" value="TreeGrafter"/>
</dbReference>
<dbReference type="InterPro" id="IPR027268">
    <property type="entry name" value="Peptidase_M4/M1_CTD_sf"/>
</dbReference>
<dbReference type="CDD" id="cd09603">
    <property type="entry name" value="M1_APN_like"/>
    <property type="match status" value="1"/>
</dbReference>
<protein>
    <recommendedName>
        <fullName evidence="5">Aminopeptidase N</fullName>
        <ecNumber evidence="4">3.4.11.2</ecNumber>
    </recommendedName>
</protein>
<dbReference type="Pfam" id="PF01433">
    <property type="entry name" value="Peptidase_M1"/>
    <property type="match status" value="1"/>
</dbReference>
<feature type="domain" description="Aminopeptidase N-like N-terminal" evidence="13">
    <location>
        <begin position="90"/>
        <end position="233"/>
    </location>
</feature>
<dbReference type="EMBL" id="JADKFW010000004">
    <property type="protein sequence ID" value="MBK9717318.1"/>
    <property type="molecule type" value="Genomic_DNA"/>
</dbReference>
<dbReference type="GO" id="GO:0016285">
    <property type="term" value="F:alanyl aminopeptidase activity"/>
    <property type="evidence" value="ECO:0007669"/>
    <property type="project" value="UniProtKB-EC"/>
</dbReference>
<keyword evidence="9" id="KW-0378">Hydrolase</keyword>
<dbReference type="EC" id="3.4.11.2" evidence="4"/>
<dbReference type="Pfam" id="PF18962">
    <property type="entry name" value="Por_Secre_tail"/>
    <property type="match status" value="1"/>
</dbReference>
<dbReference type="InterPro" id="IPR014782">
    <property type="entry name" value="Peptidase_M1_dom"/>
</dbReference>
<dbReference type="PRINTS" id="PR00756">
    <property type="entry name" value="ALADIPTASE"/>
</dbReference>
<dbReference type="GO" id="GO:0005737">
    <property type="term" value="C:cytoplasm"/>
    <property type="evidence" value="ECO:0007669"/>
    <property type="project" value="TreeGrafter"/>
</dbReference>
<dbReference type="SUPFAM" id="SSF55486">
    <property type="entry name" value="Metalloproteases ('zincins'), catalytic domain"/>
    <property type="match status" value="1"/>
</dbReference>
<dbReference type="Gene3D" id="2.60.40.1730">
    <property type="entry name" value="tricorn interacting facor f3 domain"/>
    <property type="match status" value="1"/>
</dbReference>
<feature type="domain" description="Peptidase M1 membrane alanine aminopeptidase" evidence="12">
    <location>
        <begin position="322"/>
        <end position="466"/>
    </location>
</feature>
<dbReference type="GO" id="GO:0016020">
    <property type="term" value="C:membrane"/>
    <property type="evidence" value="ECO:0007669"/>
    <property type="project" value="TreeGrafter"/>
</dbReference>
<evidence type="ECO:0000259" key="14">
    <source>
        <dbReference type="Pfam" id="PF18962"/>
    </source>
</evidence>
<evidence type="ECO:0000256" key="3">
    <source>
        <dbReference type="ARBA" id="ARBA00010136"/>
    </source>
</evidence>
<gene>
    <name evidence="15" type="ORF">IPO85_07375</name>
</gene>
<dbReference type="SUPFAM" id="SSF63737">
    <property type="entry name" value="Leukotriene A4 hydrolase N-terminal domain"/>
    <property type="match status" value="1"/>
</dbReference>
<dbReference type="AlphaFoldDB" id="A0A9D7S7R5"/>
<evidence type="ECO:0000256" key="2">
    <source>
        <dbReference type="ARBA" id="ARBA00001947"/>
    </source>
</evidence>
<accession>A0A9D7S7R5</accession>
<evidence type="ECO:0000259" key="12">
    <source>
        <dbReference type="Pfam" id="PF01433"/>
    </source>
</evidence>
<keyword evidence="6" id="KW-0031">Aminopeptidase</keyword>
<evidence type="ECO:0000256" key="4">
    <source>
        <dbReference type="ARBA" id="ARBA00012564"/>
    </source>
</evidence>
<keyword evidence="11" id="KW-0482">Metalloprotease</keyword>
<evidence type="ECO:0000256" key="6">
    <source>
        <dbReference type="ARBA" id="ARBA00022438"/>
    </source>
</evidence>
<dbReference type="GO" id="GO:0008270">
    <property type="term" value="F:zinc ion binding"/>
    <property type="evidence" value="ECO:0007669"/>
    <property type="project" value="InterPro"/>
</dbReference>
<evidence type="ECO:0000256" key="9">
    <source>
        <dbReference type="ARBA" id="ARBA00022801"/>
    </source>
</evidence>
<evidence type="ECO:0000256" key="5">
    <source>
        <dbReference type="ARBA" id="ARBA00015611"/>
    </source>
</evidence>
<proteinExistence type="inferred from homology"/>
<dbReference type="PANTHER" id="PTHR11533:SF174">
    <property type="entry name" value="PUROMYCIN-SENSITIVE AMINOPEPTIDASE-RELATED"/>
    <property type="match status" value="1"/>
</dbReference>
<keyword evidence="10" id="KW-0862">Zinc</keyword>
<evidence type="ECO:0000256" key="1">
    <source>
        <dbReference type="ARBA" id="ARBA00000098"/>
    </source>
</evidence>
<dbReference type="InterPro" id="IPR050344">
    <property type="entry name" value="Peptidase_M1_aminopeptidases"/>
</dbReference>
<keyword evidence="7" id="KW-0645">Protease</keyword>
<dbReference type="PANTHER" id="PTHR11533">
    <property type="entry name" value="PROTEASE M1 ZINC METALLOPROTEASE"/>
    <property type="match status" value="1"/>
</dbReference>
<keyword evidence="8" id="KW-0479">Metal-binding</keyword>
<evidence type="ECO:0000313" key="16">
    <source>
        <dbReference type="Proteomes" id="UP000808349"/>
    </source>
</evidence>
<name>A0A9D7S7R5_9BACT</name>
<reference evidence="15 16" key="1">
    <citation type="submission" date="2020-10" db="EMBL/GenBank/DDBJ databases">
        <title>Connecting structure to function with the recovery of over 1000 high-quality activated sludge metagenome-assembled genomes encoding full-length rRNA genes using long-read sequencing.</title>
        <authorList>
            <person name="Singleton C.M."/>
            <person name="Petriglieri F."/>
            <person name="Kristensen J.M."/>
            <person name="Kirkegaard R.H."/>
            <person name="Michaelsen T.Y."/>
            <person name="Andersen M.H."/>
            <person name="Karst S.M."/>
            <person name="Dueholm M.S."/>
            <person name="Nielsen P.H."/>
            <person name="Albertsen M."/>
        </authorList>
    </citation>
    <scope>NUCLEOTIDE SEQUENCE [LARGE SCALE GENOMIC DNA]</scope>
    <source>
        <strain evidence="15">Ribe_18-Q3-R11-54_BAT3C.373</strain>
    </source>
</reference>
<comment type="similarity">
    <text evidence="3">Belongs to the peptidase M1 family.</text>
</comment>
<organism evidence="15 16">
    <name type="scientific">Candidatus Defluviibacterium haderslevense</name>
    <dbReference type="NCBI Taxonomy" id="2981993"/>
    <lineage>
        <taxon>Bacteria</taxon>
        <taxon>Pseudomonadati</taxon>
        <taxon>Bacteroidota</taxon>
        <taxon>Saprospiria</taxon>
        <taxon>Saprospirales</taxon>
        <taxon>Saprospiraceae</taxon>
        <taxon>Candidatus Defluviibacterium</taxon>
    </lineage>
</organism>
<evidence type="ECO:0000256" key="11">
    <source>
        <dbReference type="ARBA" id="ARBA00023049"/>
    </source>
</evidence>